<dbReference type="Gene3D" id="3.20.20.140">
    <property type="entry name" value="Metal-dependent hydrolases"/>
    <property type="match status" value="1"/>
</dbReference>
<dbReference type="GO" id="GO:0016831">
    <property type="term" value="F:carboxy-lyase activity"/>
    <property type="evidence" value="ECO:0007669"/>
    <property type="project" value="InterPro"/>
</dbReference>
<dbReference type="PANTHER" id="PTHR21240">
    <property type="entry name" value="2-AMINO-3-CARBOXYLMUCONATE-6-SEMIALDEHYDE DECARBOXYLASE"/>
    <property type="match status" value="1"/>
</dbReference>
<reference evidence="3 4" key="1">
    <citation type="submission" date="2023-06" db="EMBL/GenBank/DDBJ databases">
        <authorList>
            <person name="Oyuntsetseg B."/>
            <person name="Kim S.B."/>
        </authorList>
    </citation>
    <scope>NUCLEOTIDE SEQUENCE [LARGE SCALE GENOMIC DNA]</scope>
    <source>
        <strain evidence="3 4">2-15</strain>
    </source>
</reference>
<name>A0A9Y2I8C3_9PSEU</name>
<dbReference type="InterPro" id="IPR006680">
    <property type="entry name" value="Amidohydro-rel"/>
</dbReference>
<dbReference type="GO" id="GO:0005737">
    <property type="term" value="C:cytoplasm"/>
    <property type="evidence" value="ECO:0007669"/>
    <property type="project" value="TreeGrafter"/>
</dbReference>
<dbReference type="InterPro" id="IPR032466">
    <property type="entry name" value="Metal_Hydrolase"/>
</dbReference>
<evidence type="ECO:0000313" key="4">
    <source>
        <dbReference type="Proteomes" id="UP001236014"/>
    </source>
</evidence>
<dbReference type="SUPFAM" id="SSF51556">
    <property type="entry name" value="Metallo-dependent hydrolases"/>
    <property type="match status" value="1"/>
</dbReference>
<accession>A0A9Y2I8C3</accession>
<organism evidence="3 4">
    <name type="scientific">Amycolatopsis carbonis</name>
    <dbReference type="NCBI Taxonomy" id="715471"/>
    <lineage>
        <taxon>Bacteria</taxon>
        <taxon>Bacillati</taxon>
        <taxon>Actinomycetota</taxon>
        <taxon>Actinomycetes</taxon>
        <taxon>Pseudonocardiales</taxon>
        <taxon>Pseudonocardiaceae</taxon>
        <taxon>Amycolatopsis</taxon>
    </lineage>
</organism>
<keyword evidence="1" id="KW-0456">Lyase</keyword>
<dbReference type="PANTHER" id="PTHR21240:SF28">
    <property type="entry name" value="ISO-OROTATE DECARBOXYLASE (EUROFUNG)"/>
    <property type="match status" value="1"/>
</dbReference>
<dbReference type="KEGG" id="acab:QRX50_29715"/>
<sequence length="403" mass="45154">MTYKPRESGPFASLKLIDADSHITEAGDTWTSRAPAKYKDRVPQCHADEDGVSYWFVDGHQKLSRDNSIAFVRKNGEKIPYYGADMELAGNQIGGRKEDVHAAATEAKPRVELLDEMGIYAQIVYPNIMGFAAPAMVQGLDRELSYVICQIYNDAMRDWQAEGSERLLPQAMLPFWDIQQSIAEAKRAKDIGLTGVLMAGEPHLGGLPDLGTEHWYPLYEVLSDLELPINIHIGARNWKGEQGGAAWPSLPERAGKPVRSIQTELSNSRFVANLCASDVLIRYPKLNWVSVESGIGWIPYVLERIDYEYREEFPGVEPPPLPPAKELFQKGVYGTFWFEDAGPLALLDRIGADNVLWETDFPHPTSLYPNPVTRSEEKLKGLDPAVIRKIVQDNAAKLYKIEV</sequence>
<dbReference type="GO" id="GO:0019748">
    <property type="term" value="P:secondary metabolic process"/>
    <property type="evidence" value="ECO:0007669"/>
    <property type="project" value="TreeGrafter"/>
</dbReference>
<gene>
    <name evidence="3" type="ORF">QRX50_29715</name>
</gene>
<protein>
    <submittedName>
        <fullName evidence="3">Amidohydrolase family protein</fullName>
    </submittedName>
</protein>
<evidence type="ECO:0000256" key="1">
    <source>
        <dbReference type="ARBA" id="ARBA00023239"/>
    </source>
</evidence>
<evidence type="ECO:0000313" key="3">
    <source>
        <dbReference type="EMBL" id="WIX75665.1"/>
    </source>
</evidence>
<feature type="domain" description="Amidohydrolase-related" evidence="2">
    <location>
        <begin position="140"/>
        <end position="400"/>
    </location>
</feature>
<dbReference type="EMBL" id="CP127294">
    <property type="protein sequence ID" value="WIX75665.1"/>
    <property type="molecule type" value="Genomic_DNA"/>
</dbReference>
<dbReference type="Proteomes" id="UP001236014">
    <property type="component" value="Chromosome"/>
</dbReference>
<dbReference type="Pfam" id="PF04909">
    <property type="entry name" value="Amidohydro_2"/>
    <property type="match status" value="1"/>
</dbReference>
<dbReference type="InterPro" id="IPR032465">
    <property type="entry name" value="ACMSD"/>
</dbReference>
<dbReference type="GO" id="GO:0016787">
    <property type="term" value="F:hydrolase activity"/>
    <property type="evidence" value="ECO:0007669"/>
    <property type="project" value="InterPro"/>
</dbReference>
<evidence type="ECO:0000259" key="2">
    <source>
        <dbReference type="Pfam" id="PF04909"/>
    </source>
</evidence>
<dbReference type="RefSeq" id="WP_285966430.1">
    <property type="nucleotide sequence ID" value="NZ_CP127294.1"/>
</dbReference>
<proteinExistence type="predicted"/>
<keyword evidence="4" id="KW-1185">Reference proteome</keyword>
<dbReference type="AlphaFoldDB" id="A0A9Y2I8C3"/>